<feature type="compositionally biased region" description="Polar residues" evidence="11">
    <location>
        <begin position="1040"/>
        <end position="1065"/>
    </location>
</feature>
<dbReference type="SUPFAM" id="SSF55957">
    <property type="entry name" value="Phosphoglucomutase, C-terminal domain"/>
    <property type="match status" value="1"/>
</dbReference>
<comment type="caution">
    <text evidence="16">The sequence shown here is derived from an EMBL/GenBank/DDBJ whole genome shotgun (WGS) entry which is preliminary data.</text>
</comment>
<evidence type="ECO:0000259" key="15">
    <source>
        <dbReference type="Pfam" id="PF22607"/>
    </source>
</evidence>
<dbReference type="Gene3D" id="3.40.120.10">
    <property type="entry name" value="Alpha-D-Glucose-1,6-Bisphosphate, subunit A, domain 3"/>
    <property type="match status" value="3"/>
</dbReference>
<evidence type="ECO:0008006" key="18">
    <source>
        <dbReference type="Google" id="ProtNLM"/>
    </source>
</evidence>
<evidence type="ECO:0000256" key="4">
    <source>
        <dbReference type="ARBA" id="ARBA00022490"/>
    </source>
</evidence>
<feature type="region of interest" description="Disordered" evidence="11">
    <location>
        <begin position="1040"/>
        <end position="1072"/>
    </location>
</feature>
<dbReference type="VEuPathDB" id="FungiDB:ASPNIDRAFT2_1157856"/>
<dbReference type="InterPro" id="IPR005844">
    <property type="entry name" value="A-D-PHexomutase_a/b/a-I"/>
</dbReference>
<evidence type="ECO:0000256" key="7">
    <source>
        <dbReference type="ARBA" id="ARBA00022723"/>
    </source>
</evidence>
<dbReference type="Pfam" id="PF02880">
    <property type="entry name" value="PGM_PMM_III"/>
    <property type="match status" value="1"/>
</dbReference>
<dbReference type="InterPro" id="IPR005845">
    <property type="entry name" value="A-D-PHexomutase_a/b/a-II"/>
</dbReference>
<evidence type="ECO:0000256" key="10">
    <source>
        <dbReference type="ARBA" id="ARBA00023277"/>
    </source>
</evidence>
<evidence type="ECO:0000256" key="1">
    <source>
        <dbReference type="ARBA" id="ARBA00001946"/>
    </source>
</evidence>
<comment type="cofactor">
    <cofactor evidence="1">
        <name>Mg(2+)</name>
        <dbReference type="ChEBI" id="CHEBI:18420"/>
    </cofactor>
</comment>
<dbReference type="InterPro" id="IPR016066">
    <property type="entry name" value="A-D-PHexomutase_CS"/>
</dbReference>
<protein>
    <recommendedName>
        <fullName evidence="18">Phosphoglucomutase</fullName>
    </recommendedName>
</protein>
<evidence type="ECO:0000256" key="11">
    <source>
        <dbReference type="SAM" id="MobiDB-lite"/>
    </source>
</evidence>
<evidence type="ECO:0000259" key="14">
    <source>
        <dbReference type="Pfam" id="PF02880"/>
    </source>
</evidence>
<dbReference type="GO" id="GO:0005737">
    <property type="term" value="C:cytoplasm"/>
    <property type="evidence" value="ECO:0007669"/>
    <property type="project" value="UniProtKB-SubCell"/>
</dbReference>
<keyword evidence="5" id="KW-0313">Glucose metabolism</keyword>
<organism evidence="16 17">
    <name type="scientific">Aspergillus niger</name>
    <dbReference type="NCBI Taxonomy" id="5061"/>
    <lineage>
        <taxon>Eukaryota</taxon>
        <taxon>Fungi</taxon>
        <taxon>Dikarya</taxon>
        <taxon>Ascomycota</taxon>
        <taxon>Pezizomycotina</taxon>
        <taxon>Eurotiomycetes</taxon>
        <taxon>Eurotiomycetidae</taxon>
        <taxon>Eurotiales</taxon>
        <taxon>Aspergillaceae</taxon>
        <taxon>Aspergillus</taxon>
        <taxon>Aspergillus subgen. Circumdati</taxon>
    </lineage>
</organism>
<dbReference type="Pfam" id="PF22607">
    <property type="entry name" value="FAD_binding-like"/>
    <property type="match status" value="1"/>
</dbReference>
<dbReference type="VEuPathDB" id="FungiDB:An07g06780"/>
<feature type="domain" description="Alpha-D-phosphohexomutase alpha/beta/alpha" evidence="13">
    <location>
        <begin position="202"/>
        <end position="304"/>
    </location>
</feature>
<dbReference type="InterPro" id="IPR036900">
    <property type="entry name" value="A-D-PHexomutase_C_sf"/>
</dbReference>
<comment type="subcellular location">
    <subcellularLocation>
        <location evidence="2">Cytoplasm</location>
    </subcellularLocation>
</comment>
<evidence type="ECO:0000256" key="8">
    <source>
        <dbReference type="ARBA" id="ARBA00022842"/>
    </source>
</evidence>
<dbReference type="Pfam" id="PF02878">
    <property type="entry name" value="PGM_PMM_I"/>
    <property type="match status" value="1"/>
</dbReference>
<dbReference type="GO" id="GO:0000287">
    <property type="term" value="F:magnesium ion binding"/>
    <property type="evidence" value="ECO:0007669"/>
    <property type="project" value="InterPro"/>
</dbReference>
<name>A0A505I8T4_ASPNG</name>
<feature type="domain" description="Alpha-D-phosphohexomutase alpha/beta/alpha" evidence="14">
    <location>
        <begin position="315"/>
        <end position="419"/>
    </location>
</feature>
<dbReference type="Gene3D" id="3.50.50.60">
    <property type="entry name" value="FAD/NAD(P)-binding domain"/>
    <property type="match status" value="1"/>
</dbReference>
<keyword evidence="8" id="KW-0460">Magnesium</keyword>
<accession>A0A505I8T4</accession>
<evidence type="ECO:0000256" key="9">
    <source>
        <dbReference type="ARBA" id="ARBA00023235"/>
    </source>
</evidence>
<comment type="similarity">
    <text evidence="3">Belongs to the phosphohexose mutase family.</text>
</comment>
<dbReference type="VEuPathDB" id="FungiDB:ATCC64974_48030"/>
<keyword evidence="10" id="KW-0119">Carbohydrate metabolism</keyword>
<evidence type="ECO:0000259" key="12">
    <source>
        <dbReference type="Pfam" id="PF02878"/>
    </source>
</evidence>
<dbReference type="FunFam" id="3.40.120.10:FF:000035">
    <property type="entry name" value="Pgm3p"/>
    <property type="match status" value="1"/>
</dbReference>
<dbReference type="CDD" id="cd05799">
    <property type="entry name" value="PGM2"/>
    <property type="match status" value="1"/>
</dbReference>
<dbReference type="InterPro" id="IPR005846">
    <property type="entry name" value="A-D-PHexomutase_a/b/a-III"/>
</dbReference>
<gene>
    <name evidence="16" type="ORF">CAN33_0017300</name>
</gene>
<feature type="domain" description="2,6-dihydroxypyridine 3-monooxygenase substrate binding" evidence="15">
    <location>
        <begin position="784"/>
        <end position="918"/>
    </location>
</feature>
<dbReference type="AlphaFoldDB" id="A0A505I8T4"/>
<proteinExistence type="inferred from homology"/>
<dbReference type="InterPro" id="IPR036188">
    <property type="entry name" value="FAD/NAD-bd_sf"/>
</dbReference>
<dbReference type="SUPFAM" id="SSF54373">
    <property type="entry name" value="FAD-linked reductases, C-terminal domain"/>
    <property type="match status" value="1"/>
</dbReference>
<dbReference type="PANTHER" id="PTHR45745">
    <property type="entry name" value="PHOSPHOMANNOMUTASE 45A"/>
    <property type="match status" value="1"/>
</dbReference>
<dbReference type="Proteomes" id="UP000197666">
    <property type="component" value="Unassembled WGS sequence"/>
</dbReference>
<evidence type="ECO:0000259" key="13">
    <source>
        <dbReference type="Pfam" id="PF02879"/>
    </source>
</evidence>
<evidence type="ECO:0000313" key="17">
    <source>
        <dbReference type="Proteomes" id="UP000197666"/>
    </source>
</evidence>
<reference evidence="17" key="1">
    <citation type="submission" date="2018-10" db="EMBL/GenBank/DDBJ databases">
        <title>FDA dAtabase for Regulatory Grade micrObial Sequences (FDA-ARGOS): Supporting development and validation of Infectious Disease Dx tests.</title>
        <authorList>
            <person name="Kerrigan L."/>
            <person name="Tallon L."/>
            <person name="Sadzewicz L."/>
            <person name="Sengamalay N."/>
            <person name="Ott S."/>
            <person name="Godinez A."/>
            <person name="Nagaraj S."/>
            <person name="Vavikolanu K."/>
            <person name="Nadendla S."/>
            <person name="George J."/>
            <person name="Sichtig H."/>
        </authorList>
    </citation>
    <scope>NUCLEOTIDE SEQUENCE [LARGE SCALE GENOMIC DNA]</scope>
    <source>
        <strain evidence="17">FDAARGOS_311</strain>
    </source>
</reference>
<keyword evidence="7" id="KW-0479">Metal-binding</keyword>
<evidence type="ECO:0000256" key="5">
    <source>
        <dbReference type="ARBA" id="ARBA00022526"/>
    </source>
</evidence>
<evidence type="ECO:0000313" key="16">
    <source>
        <dbReference type="EMBL" id="TPR08130.1"/>
    </source>
</evidence>
<evidence type="ECO:0000256" key="3">
    <source>
        <dbReference type="ARBA" id="ARBA00010231"/>
    </source>
</evidence>
<dbReference type="GO" id="GO:0006166">
    <property type="term" value="P:purine ribonucleoside salvage"/>
    <property type="evidence" value="ECO:0007669"/>
    <property type="project" value="TreeGrafter"/>
</dbReference>
<dbReference type="InterPro" id="IPR054707">
    <property type="entry name" value="DhpH_subs-bd"/>
</dbReference>
<evidence type="ECO:0000256" key="6">
    <source>
        <dbReference type="ARBA" id="ARBA00022553"/>
    </source>
</evidence>
<dbReference type="GO" id="GO:0006006">
    <property type="term" value="P:glucose metabolic process"/>
    <property type="evidence" value="ECO:0007669"/>
    <property type="project" value="UniProtKB-KW"/>
</dbReference>
<keyword evidence="4" id="KW-0963">Cytoplasm</keyword>
<dbReference type="Pfam" id="PF02879">
    <property type="entry name" value="PGM_PMM_II"/>
    <property type="match status" value="1"/>
</dbReference>
<dbReference type="VEuPathDB" id="FungiDB:ATCC64974_48040"/>
<feature type="domain" description="Alpha-D-phosphohexomutase alpha/beta/alpha" evidence="12">
    <location>
        <begin position="35"/>
        <end position="173"/>
    </location>
</feature>
<dbReference type="EMBL" id="NKJJ02000007">
    <property type="protein sequence ID" value="TPR08130.1"/>
    <property type="molecule type" value="Genomic_DNA"/>
</dbReference>
<dbReference type="SUPFAM" id="SSF51905">
    <property type="entry name" value="FAD/NAD(P)-binding domain"/>
    <property type="match status" value="1"/>
</dbReference>
<keyword evidence="6" id="KW-0597">Phosphoprotein</keyword>
<dbReference type="GO" id="GO:0008973">
    <property type="term" value="F:phosphopentomutase activity"/>
    <property type="evidence" value="ECO:0007669"/>
    <property type="project" value="TreeGrafter"/>
</dbReference>
<dbReference type="VEuPathDB" id="FungiDB:M747DRAFT_292997"/>
<dbReference type="PROSITE" id="PS00710">
    <property type="entry name" value="PGM_PMM"/>
    <property type="match status" value="1"/>
</dbReference>
<dbReference type="SUPFAM" id="SSF53738">
    <property type="entry name" value="Phosphoglucomutase, first 3 domains"/>
    <property type="match status" value="3"/>
</dbReference>
<dbReference type="InterPro" id="IPR016055">
    <property type="entry name" value="A-D-PHexomutase_a/b/a-I/II/III"/>
</dbReference>
<sequence>MAANPGEDPSTRGEIERLRDAGELTELQQRLQKRIQFGTAGLRGRMAAGFSCMNCLTVIQASQGLAMYLKKHHGDIASYGVVIGHDARYNSAKFAALAANAFIAQRIPVWFYSEPSVTPTVPFGVTQLHAAAGIMVTASHNPAQDNGYKVYFKNGAQINTPMDVEIARSIEENLTPWPNAWKDLQPGEYLRPKAYDNLLPHYNTAVWQYATYTVREWKQPQPFVYTPLHGVGGLVFPSLCRSVGIKDFTVVPEQEEPNPDFPTVAFPNPEEVGALDLAMRTADREGREVIIAHDPDADRFAAAEKVNGSWFSFTGNHLGVLLASHLFDSLETIDSDTRIAVLNSTVSTCMLEKMAKAKGMHYEEALTGFKWMGNIARRLEELGYYVPFAFEEALGYMFPEVCYDKDGISAAMVFLLAQAKWNAQGLTPYTKLQQLFKEHGHHETLNTYVRSTNPDLTMDLFRKIRSGPFGAGKSFGSFNIQRWRDLTEGYDSGTEDHTPTLPVDKNTQMLTLWMDREVRFTIRASGTEPKVKIYIESSGASQDQAVEAVRDTFLTVIKEWVQPFAPGMTYNEQQVTSSGTKFQVGGSLSALMQGITLHQQGHSIHILEQSPTPTPVSHMAGVSIGPDVQTFLSRFDRVSHIPLGIPATQLQSVDHSGQPKPFFRLQRIMTSWDALYFRLRANYDGLASDYIPNPPDPLSTLPDESSCDARARARYEYGQRVVDISEIPSTGQLAIVTESISSSTRATTTYTADLVLGADGPRSTVRQLFLPPSPQGDNKTHRKYAGYLAWRAIIPESRITPATLAIFQSNISYLIRKRPTHGSHIVVYHIPGPNGSITPGTRYLNFCWYENVPAHDLPTLMTDIHGVRHHTTVAPGLVPPRIWNLQRAQAAEDMLDFPAPFRELLSLIDAPFLHLITDYPPAERTCFLGGKVRLVGDAVTLMRPHAAFSTNQAAAHAALMGRWLDREATAGMSEKEWEYQVARSAELHWARSICHHAFPLHNTQRSEELRTHTKNSLLNDVAGLLRKNSRNPASTLIQEDRIGNSQSESDTTVLTDAKNATTWESSPGEALT</sequence>
<dbReference type="VEuPathDB" id="FungiDB:M747DRAFT_328774"/>
<evidence type="ECO:0000256" key="2">
    <source>
        <dbReference type="ARBA" id="ARBA00004496"/>
    </source>
</evidence>
<keyword evidence="9" id="KW-0413">Isomerase</keyword>
<dbReference type="Gene3D" id="3.30.9.60">
    <property type="match status" value="1"/>
</dbReference>
<dbReference type="GO" id="GO:0005634">
    <property type="term" value="C:nucleus"/>
    <property type="evidence" value="ECO:0007669"/>
    <property type="project" value="TreeGrafter"/>
</dbReference>
<dbReference type="Gene3D" id="3.30.310.50">
    <property type="entry name" value="Alpha-D-phosphohexomutase, C-terminal domain"/>
    <property type="match status" value="1"/>
</dbReference>
<dbReference type="PANTHER" id="PTHR45745:SF1">
    <property type="entry name" value="PHOSPHOGLUCOMUTASE 2B-RELATED"/>
    <property type="match status" value="1"/>
</dbReference>